<name>A0AAJ5X436_9CAUL</name>
<dbReference type="AlphaFoldDB" id="A0AAJ5X436"/>
<dbReference type="Proteomes" id="UP001213664">
    <property type="component" value="Chromosome"/>
</dbReference>
<keyword evidence="4" id="KW-0449">Lipoprotein</keyword>
<keyword evidence="3" id="KW-0564">Palmitate</keyword>
<accession>A0AAJ5X436</accession>
<evidence type="ECO:0000313" key="10">
    <source>
        <dbReference type="Proteomes" id="UP001213664"/>
    </source>
</evidence>
<evidence type="ECO:0000256" key="3">
    <source>
        <dbReference type="ARBA" id="ARBA00023139"/>
    </source>
</evidence>
<evidence type="ECO:0000259" key="7">
    <source>
        <dbReference type="Pfam" id="PF09864"/>
    </source>
</evidence>
<feature type="region of interest" description="Disordered" evidence="5">
    <location>
        <begin position="28"/>
        <end position="51"/>
    </location>
</feature>
<evidence type="ECO:0000256" key="2">
    <source>
        <dbReference type="ARBA" id="ARBA00023136"/>
    </source>
</evidence>
<evidence type="ECO:0000256" key="6">
    <source>
        <dbReference type="SAM" id="SignalP"/>
    </source>
</evidence>
<dbReference type="Pfam" id="PF14016">
    <property type="entry name" value="DUF4232"/>
    <property type="match status" value="1"/>
</dbReference>
<evidence type="ECO:0000256" key="5">
    <source>
        <dbReference type="SAM" id="MobiDB-lite"/>
    </source>
</evidence>
<feature type="signal peptide" evidence="6">
    <location>
        <begin position="1"/>
        <end position="18"/>
    </location>
</feature>
<dbReference type="PROSITE" id="PS51257">
    <property type="entry name" value="PROKAR_LIPOPROTEIN"/>
    <property type="match status" value="1"/>
</dbReference>
<gene>
    <name evidence="9" type="ORF">P0Y50_15635</name>
</gene>
<dbReference type="Gene3D" id="2.40.128.200">
    <property type="match status" value="1"/>
</dbReference>
<feature type="domain" description="DUF4232" evidence="8">
    <location>
        <begin position="165"/>
        <end position="299"/>
    </location>
</feature>
<evidence type="ECO:0000256" key="4">
    <source>
        <dbReference type="ARBA" id="ARBA00023288"/>
    </source>
</evidence>
<dbReference type="EMBL" id="CP119326">
    <property type="protein sequence ID" value="WEK39945.1"/>
    <property type="molecule type" value="Genomic_DNA"/>
</dbReference>
<evidence type="ECO:0000256" key="1">
    <source>
        <dbReference type="ARBA" id="ARBA00022729"/>
    </source>
</evidence>
<dbReference type="SUPFAM" id="SSF141488">
    <property type="entry name" value="YdhA-like"/>
    <property type="match status" value="1"/>
</dbReference>
<keyword evidence="1 6" id="KW-0732">Signal</keyword>
<dbReference type="Pfam" id="PF09864">
    <property type="entry name" value="MliC"/>
    <property type="match status" value="1"/>
</dbReference>
<organism evidence="9 10">
    <name type="scientific">Candidatus Brevundimonas colombiensis</name>
    <dbReference type="NCBI Taxonomy" id="3121376"/>
    <lineage>
        <taxon>Bacteria</taxon>
        <taxon>Pseudomonadati</taxon>
        <taxon>Pseudomonadota</taxon>
        <taxon>Alphaproteobacteria</taxon>
        <taxon>Caulobacterales</taxon>
        <taxon>Caulobacteraceae</taxon>
        <taxon>Brevundimonas</taxon>
    </lineage>
</organism>
<feature type="chain" id="PRO_5042479435" evidence="6">
    <location>
        <begin position="19"/>
        <end position="309"/>
    </location>
</feature>
<evidence type="ECO:0000259" key="8">
    <source>
        <dbReference type="Pfam" id="PF14016"/>
    </source>
</evidence>
<dbReference type="InterPro" id="IPR025326">
    <property type="entry name" value="DUF4232"/>
</dbReference>
<protein>
    <submittedName>
        <fullName evidence="9">DUF4232 domain-containing protein</fullName>
    </submittedName>
</protein>
<reference evidence="9" key="1">
    <citation type="submission" date="2023-03" db="EMBL/GenBank/DDBJ databases">
        <title>Andean soil-derived lignocellulolytic bacterial consortium as a source of novel taxa and putative plastic-active enzymes.</title>
        <authorList>
            <person name="Diaz-Garcia L."/>
            <person name="Chuvochina M."/>
            <person name="Feuerriegel G."/>
            <person name="Bunk B."/>
            <person name="Sproer C."/>
            <person name="Streit W.R."/>
            <person name="Rodriguez L.M."/>
            <person name="Overmann J."/>
            <person name="Jimenez D.J."/>
        </authorList>
    </citation>
    <scope>NUCLEOTIDE SEQUENCE</scope>
    <source>
        <strain evidence="9">MAG 833</strain>
    </source>
</reference>
<dbReference type="InterPro" id="IPR018660">
    <property type="entry name" value="MliC"/>
</dbReference>
<dbReference type="InterPro" id="IPR036328">
    <property type="entry name" value="MliC_sf"/>
</dbReference>
<keyword evidence="2" id="KW-0472">Membrane</keyword>
<feature type="domain" description="C-type lysozyme inhibitor" evidence="7">
    <location>
        <begin position="53"/>
        <end position="116"/>
    </location>
</feature>
<proteinExistence type="predicted"/>
<sequence length="309" mass="31999">MMSHRLTAPRLVSIFAIAALTGAAACSQQTPEQPTAPAEPQPAPASTAPSVGYACESGATLQVQYADSDSAQLTYQNQTYALRSVQSASGARYIGAGMEWWTASRDGQESGTLSRLGPDGTTGVAVLERCSRPILGADMTPGPMPTPAQTPTPAAGGVLPAATPCKGPQLKLAAGDGDAGMGNRVRNFSLQNIGAQACSLTGYPTVTLQDGRGRTLSSIRAEQSPGSYFRQGHAPTPVELAPQAKAWFEVAWNVMPDETMQKTCPDAATLKVTAPSDTAAISLPFTFTPCGGRIRVSPIRAEANPPPAT</sequence>
<evidence type="ECO:0000313" key="9">
    <source>
        <dbReference type="EMBL" id="WEK39945.1"/>
    </source>
</evidence>